<dbReference type="Proteomes" id="UP001187682">
    <property type="component" value="Unassembled WGS sequence"/>
</dbReference>
<dbReference type="PRINTS" id="PR00723">
    <property type="entry name" value="SUBTILISIN"/>
</dbReference>
<evidence type="ECO:0000313" key="10">
    <source>
        <dbReference type="Proteomes" id="UP001187682"/>
    </source>
</evidence>
<evidence type="ECO:0000256" key="1">
    <source>
        <dbReference type="ARBA" id="ARBA00011073"/>
    </source>
</evidence>
<evidence type="ECO:0000256" key="5">
    <source>
        <dbReference type="PROSITE-ProRule" id="PRU01240"/>
    </source>
</evidence>
<keyword evidence="4 5" id="KW-0720">Serine protease</keyword>
<dbReference type="PROSITE" id="PS00138">
    <property type="entry name" value="SUBTILASE_SER"/>
    <property type="match status" value="1"/>
</dbReference>
<dbReference type="CDD" id="cd00306">
    <property type="entry name" value="Peptidases_S8_S53"/>
    <property type="match status" value="1"/>
</dbReference>
<comment type="similarity">
    <text evidence="1 5 6">Belongs to the peptidase S8 family.</text>
</comment>
<reference evidence="9" key="1">
    <citation type="submission" date="2018-03" db="EMBL/GenBank/DDBJ databases">
        <authorList>
            <person name="Guldener U."/>
        </authorList>
    </citation>
    <scope>NUCLEOTIDE SEQUENCE</scope>
</reference>
<dbReference type="InterPro" id="IPR000209">
    <property type="entry name" value="Peptidase_S8/S53_dom"/>
</dbReference>
<organism evidence="9 10">
    <name type="scientific">Cephalotrichum gorgonifer</name>
    <dbReference type="NCBI Taxonomy" id="2041049"/>
    <lineage>
        <taxon>Eukaryota</taxon>
        <taxon>Fungi</taxon>
        <taxon>Dikarya</taxon>
        <taxon>Ascomycota</taxon>
        <taxon>Pezizomycotina</taxon>
        <taxon>Sordariomycetes</taxon>
        <taxon>Hypocreomycetidae</taxon>
        <taxon>Microascales</taxon>
        <taxon>Microascaceae</taxon>
        <taxon>Cephalotrichum</taxon>
    </lineage>
</organism>
<protein>
    <recommendedName>
        <fullName evidence="11">Peptidase S8/S53 domain-containing protein</fullName>
    </recommendedName>
</protein>
<proteinExistence type="inferred from homology"/>
<feature type="domain" description="Peptidase S8/S53" evidence="7">
    <location>
        <begin position="605"/>
        <end position="884"/>
    </location>
</feature>
<gene>
    <name evidence="9" type="ORF">DNG_08016</name>
</gene>
<dbReference type="AlphaFoldDB" id="A0AAE8N4D1"/>
<dbReference type="GO" id="GO:0006508">
    <property type="term" value="P:proteolysis"/>
    <property type="evidence" value="ECO:0007669"/>
    <property type="project" value="UniProtKB-KW"/>
</dbReference>
<dbReference type="PROSITE" id="PS00136">
    <property type="entry name" value="SUBTILASE_ASP"/>
    <property type="match status" value="1"/>
</dbReference>
<feature type="domain" description="DUF7580" evidence="8">
    <location>
        <begin position="195"/>
        <end position="484"/>
    </location>
</feature>
<dbReference type="GO" id="GO:0004252">
    <property type="term" value="F:serine-type endopeptidase activity"/>
    <property type="evidence" value="ECO:0007669"/>
    <property type="project" value="UniProtKB-UniRule"/>
</dbReference>
<dbReference type="PROSITE" id="PS51892">
    <property type="entry name" value="SUBTILASE"/>
    <property type="match status" value="1"/>
</dbReference>
<dbReference type="SUPFAM" id="SSF52743">
    <property type="entry name" value="Subtilisin-like"/>
    <property type="match status" value="1"/>
</dbReference>
<keyword evidence="3 5" id="KW-0378">Hydrolase</keyword>
<name>A0AAE8N4D1_9PEZI</name>
<evidence type="ECO:0000259" key="8">
    <source>
        <dbReference type="Pfam" id="PF24476"/>
    </source>
</evidence>
<dbReference type="EMBL" id="ONZQ02000012">
    <property type="protein sequence ID" value="SPO05329.1"/>
    <property type="molecule type" value="Genomic_DNA"/>
</dbReference>
<evidence type="ECO:0000256" key="4">
    <source>
        <dbReference type="ARBA" id="ARBA00022825"/>
    </source>
</evidence>
<evidence type="ECO:0000256" key="6">
    <source>
        <dbReference type="RuleBase" id="RU003355"/>
    </source>
</evidence>
<keyword evidence="2 5" id="KW-0645">Protease</keyword>
<evidence type="ECO:0000313" key="9">
    <source>
        <dbReference type="EMBL" id="SPO05329.1"/>
    </source>
</evidence>
<feature type="active site" description="Charge relay system" evidence="5">
    <location>
        <position position="849"/>
    </location>
</feature>
<accession>A0AAE8N4D1</accession>
<feature type="active site" description="Charge relay system" evidence="5">
    <location>
        <position position="659"/>
    </location>
</feature>
<dbReference type="Gene3D" id="3.40.50.200">
    <property type="entry name" value="Peptidase S8/S53 domain"/>
    <property type="match status" value="1"/>
</dbReference>
<dbReference type="InterPro" id="IPR050131">
    <property type="entry name" value="Peptidase_S8_subtilisin-like"/>
</dbReference>
<feature type="active site" description="Charge relay system" evidence="5">
    <location>
        <position position="611"/>
    </location>
</feature>
<keyword evidence="10" id="KW-1185">Reference proteome</keyword>
<dbReference type="PANTHER" id="PTHR43806:SF11">
    <property type="entry name" value="CEREVISIN-RELATED"/>
    <property type="match status" value="1"/>
</dbReference>
<dbReference type="PANTHER" id="PTHR43806">
    <property type="entry name" value="PEPTIDASE S8"/>
    <property type="match status" value="1"/>
</dbReference>
<evidence type="ECO:0000256" key="3">
    <source>
        <dbReference type="ARBA" id="ARBA00022801"/>
    </source>
</evidence>
<sequence>MLSWFNTLLSGDSTSGENGDPAYGDLVLSALPVLYQVCEDLSPTFELRDKRSDYLKNIQSSALVLKGQFDNIKSADDFERFEGQINRLASCLEKIFDALQVPDIPNKENDSVVPRLEALYRVSKKADCKLDLSRLVNLDGLKSLQNQLARLTDELKPFYSGNNPVDMEDSKLPKAWQPPDEGGCNFFDRALGAMLCKCGAHSMRTLRLGIGTHRKDLKKPNPKSLRVLFPWEAKAGEWLELFVHDGTSTNIEVVGNGELSNRTVCDYLATHHVLTYRLDLVLRQNNLSRSARDPYDRDSQCLQKQIDLKSLLSHRERSWNVQTSRALAVVLSYTLLYMYGGSHFRGLWRRENILFFHDGRHIPLQPFLGTIASPATWYNDDSAPSDQHHRHPDIVMLGVMLLEIQLGQRLETFLGLEKDIMNDNEFYLYAWRAFLHPEASIIPERYRGVIRACISAKTFNKLNSDDQKIRLEFFERIIKPLDEDIYVLFGRLDFMNLDKTIAKKCDLACGLRLPLPALLPTEISSQDESTPDNQEAVHAEQMEAHGHQYIGEMDAESNGAVFFDAKTVVDGINEISRWQDWLGKFTKFRRQILPQPINPENEERVRVTIIDTGIDGLHPFIQSAGWSKDDPNAREPLFRNFADGEEGSDRHNPIDEDGHGTFIAGLLLQAAPDIELSVARIGSTREEIRRDLKVDTKISKAIEHAIEKWDAEIISISFGKRNPSDELRAAVANALTKKKILLAAVGNGGETEPMAFPARRKGVFKILATEMNGALPPFTSVPENKDDTYCFAIPGHRVVSTWPSGLVSRAEESELDIFCWDSETAQPRSGCQHTGLTPCDWRTVMSGTSFATPIAAALVALIYQFYNVNKESEATAKYLQNRTKDILKTPDGIQAILREMSRSNQTRSYNILVPLWGREKRMEFKAVQGASTGCTILNEQGQTAVQFFADRLSQILRGADI</sequence>
<dbReference type="InterPro" id="IPR056002">
    <property type="entry name" value="DUF7580"/>
</dbReference>
<evidence type="ECO:0008006" key="11">
    <source>
        <dbReference type="Google" id="ProtNLM"/>
    </source>
</evidence>
<dbReference type="Pfam" id="PF24476">
    <property type="entry name" value="DUF7580"/>
    <property type="match status" value="1"/>
</dbReference>
<dbReference type="Pfam" id="PF00082">
    <property type="entry name" value="Peptidase_S8"/>
    <property type="match status" value="1"/>
</dbReference>
<dbReference type="InterPro" id="IPR023827">
    <property type="entry name" value="Peptidase_S8_Asp-AS"/>
</dbReference>
<dbReference type="InterPro" id="IPR023828">
    <property type="entry name" value="Peptidase_S8_Ser-AS"/>
</dbReference>
<comment type="caution">
    <text evidence="9">The sequence shown here is derived from an EMBL/GenBank/DDBJ whole genome shotgun (WGS) entry which is preliminary data.</text>
</comment>
<evidence type="ECO:0000259" key="7">
    <source>
        <dbReference type="Pfam" id="PF00082"/>
    </source>
</evidence>
<dbReference type="InterPro" id="IPR015500">
    <property type="entry name" value="Peptidase_S8_subtilisin-rel"/>
</dbReference>
<dbReference type="InterPro" id="IPR036852">
    <property type="entry name" value="Peptidase_S8/S53_dom_sf"/>
</dbReference>
<evidence type="ECO:0000256" key="2">
    <source>
        <dbReference type="ARBA" id="ARBA00022670"/>
    </source>
</evidence>